<evidence type="ECO:0000259" key="7">
    <source>
        <dbReference type="Pfam" id="PF16177"/>
    </source>
</evidence>
<dbReference type="NCBIfam" id="NF002937">
    <property type="entry name" value="PRK03584.1"/>
    <property type="match status" value="1"/>
</dbReference>
<comment type="caution">
    <text evidence="8">The sequence shown here is derived from an EMBL/GenBank/DDBJ whole genome shotgun (WGS) entry which is preliminary data.</text>
</comment>
<dbReference type="NCBIfam" id="TIGR01217">
    <property type="entry name" value="ac_ac_CoA_syn"/>
    <property type="match status" value="1"/>
</dbReference>
<evidence type="ECO:0000256" key="4">
    <source>
        <dbReference type="ARBA" id="ARBA00022840"/>
    </source>
</evidence>
<dbReference type="PROSITE" id="PS00455">
    <property type="entry name" value="AMP_BINDING"/>
    <property type="match status" value="1"/>
</dbReference>
<dbReference type="AlphaFoldDB" id="A0A1R1XC11"/>
<comment type="similarity">
    <text evidence="1">Belongs to the ATP-dependent AMP-binding enzyme family.</text>
</comment>
<dbReference type="Pfam" id="PF16177">
    <property type="entry name" value="ACAS_N"/>
    <property type="match status" value="1"/>
</dbReference>
<dbReference type="Gene3D" id="3.40.50.12780">
    <property type="entry name" value="N-terminal domain of ligase-like"/>
    <property type="match status" value="1"/>
</dbReference>
<dbReference type="InterPro" id="IPR000873">
    <property type="entry name" value="AMP-dep_synth/lig_dom"/>
</dbReference>
<evidence type="ECO:0000256" key="3">
    <source>
        <dbReference type="ARBA" id="ARBA00022741"/>
    </source>
</evidence>
<reference evidence="9" key="1">
    <citation type="submission" date="2017-01" db="EMBL/GenBank/DDBJ databases">
        <authorList>
            <person name="Wang Y."/>
            <person name="White M."/>
            <person name="Kvist S."/>
            <person name="Moncalvo J.-M."/>
        </authorList>
    </citation>
    <scope>NUCLEOTIDE SEQUENCE [LARGE SCALE GENOMIC DNA]</scope>
    <source>
        <strain evidence="9">ID-206-W2</strain>
    </source>
</reference>
<dbReference type="PANTHER" id="PTHR42921">
    <property type="entry name" value="ACETOACETYL-COA SYNTHETASE"/>
    <property type="match status" value="1"/>
</dbReference>
<dbReference type="GO" id="GO:0006629">
    <property type="term" value="P:lipid metabolic process"/>
    <property type="evidence" value="ECO:0007669"/>
    <property type="project" value="InterPro"/>
</dbReference>
<evidence type="ECO:0000313" key="8">
    <source>
        <dbReference type="EMBL" id="OMJ12174.1"/>
    </source>
</evidence>
<feature type="domain" description="Acetyl-coenzyme A synthetase N-terminal" evidence="7">
    <location>
        <begin position="45"/>
        <end position="103"/>
    </location>
</feature>
<sequence length="703" mass="79456">MNELSKNINYSKNKPVWVPKNIEDQEVYKFMRYANKRYKKTFTRYDQLLKWSVTELEEFWSAVWDYCGIITHSPYTKVLDRSKKMNEIPTWFTGVSINFAENVFSKYKNLDKVAVYARGEQEHKDITFKQLYSLVSKAALSLKKMGVKKGDRVAGFITNSSETIIAFLATVCIGAVWSSCPVDFGVTAVSDRFSQVQPKIYISIDESTYNGKKFSLIERNNQILKSIPSVEKIIIIQNNKSAGNISNLIPGSITWDSFIDIGKEATDLKYEPLEFDHPIFIVFSSGTTGKPKCIAHRTGGYLVMALKESKILYGIDETDTYFYFTTTGWIMWNILSSVLLVGSSIVTYEGNPLGPKVGVLWDMAEEVGVTRFGTSPKYLQSLEDNGYYPKAHHDLSKLKCLTSTGSPLKPNNYDFIHNHINEDSFLMSISGGTEIAASFFGGVPILPVYRGEIQCTLLGMAVECWDSDGNKLVGEKGDLVCTKPFPSMPIYFWGDTPDKARYMSSYFEKFPDVWYHGDYFYYNPETNGIIMLGRSDGTLNPNGVRFGSSEIYNIVEKFDDVLDSLVVGQQMENFERVILFILLKNQSTDVKQLESSINQTIRSNLSPRHVPSKIIIVDKIPYTANGKKVEIAVKSMLSSMYSLAQQFIKNSGGSAPRNKVIEHVRSSFSLDERTIQSVSDPSAIFQFMNFSDLMFTDLPKSKL</sequence>
<dbReference type="Pfam" id="PF00501">
    <property type="entry name" value="AMP-binding"/>
    <property type="match status" value="1"/>
</dbReference>
<evidence type="ECO:0000259" key="6">
    <source>
        <dbReference type="Pfam" id="PF13193"/>
    </source>
</evidence>
<gene>
    <name evidence="8" type="ORF">AYI69_g9522</name>
</gene>
<dbReference type="EMBL" id="LSSM01005690">
    <property type="protein sequence ID" value="OMJ12174.1"/>
    <property type="molecule type" value="Genomic_DNA"/>
</dbReference>
<keyword evidence="9" id="KW-1185">Reference proteome</keyword>
<dbReference type="OrthoDB" id="10253869at2759"/>
<name>A0A1R1XC11_9FUNG</name>
<dbReference type="Pfam" id="PF13193">
    <property type="entry name" value="AMP-binding_C"/>
    <property type="match status" value="1"/>
</dbReference>
<organism evidence="8 9">
    <name type="scientific">Smittium culicis</name>
    <dbReference type="NCBI Taxonomy" id="133412"/>
    <lineage>
        <taxon>Eukaryota</taxon>
        <taxon>Fungi</taxon>
        <taxon>Fungi incertae sedis</taxon>
        <taxon>Zoopagomycota</taxon>
        <taxon>Kickxellomycotina</taxon>
        <taxon>Harpellomycetes</taxon>
        <taxon>Harpellales</taxon>
        <taxon>Legeriomycetaceae</taxon>
        <taxon>Smittium</taxon>
    </lineage>
</organism>
<evidence type="ECO:0000313" key="9">
    <source>
        <dbReference type="Proteomes" id="UP000187429"/>
    </source>
</evidence>
<evidence type="ECO:0000259" key="5">
    <source>
        <dbReference type="Pfam" id="PF00501"/>
    </source>
</evidence>
<dbReference type="InterPro" id="IPR005914">
    <property type="entry name" value="Acac_CoA_synth"/>
</dbReference>
<dbReference type="GO" id="GO:0005524">
    <property type="term" value="F:ATP binding"/>
    <property type="evidence" value="ECO:0007669"/>
    <property type="project" value="UniProtKB-KW"/>
</dbReference>
<keyword evidence="2" id="KW-0436">Ligase</keyword>
<dbReference type="Gene3D" id="3.30.300.30">
    <property type="match status" value="1"/>
</dbReference>
<dbReference type="InterPro" id="IPR020845">
    <property type="entry name" value="AMP-binding_CS"/>
</dbReference>
<protein>
    <submittedName>
        <fullName evidence="8">Acetoacetyl-CoA synthetase</fullName>
    </submittedName>
</protein>
<dbReference type="SUPFAM" id="SSF56801">
    <property type="entry name" value="Acetyl-CoA synthetase-like"/>
    <property type="match status" value="1"/>
</dbReference>
<proteinExistence type="inferred from homology"/>
<evidence type="ECO:0000256" key="1">
    <source>
        <dbReference type="ARBA" id="ARBA00006432"/>
    </source>
</evidence>
<keyword evidence="3" id="KW-0547">Nucleotide-binding</keyword>
<feature type="domain" description="AMP-dependent synthetase/ligase" evidence="5">
    <location>
        <begin position="108"/>
        <end position="484"/>
    </location>
</feature>
<dbReference type="InterPro" id="IPR042099">
    <property type="entry name" value="ANL_N_sf"/>
</dbReference>
<dbReference type="InterPro" id="IPR045851">
    <property type="entry name" value="AMP-bd_C_sf"/>
</dbReference>
<evidence type="ECO:0000256" key="2">
    <source>
        <dbReference type="ARBA" id="ARBA00022598"/>
    </source>
</evidence>
<accession>A0A1R1XC11</accession>
<dbReference type="InterPro" id="IPR025110">
    <property type="entry name" value="AMP-bd_C"/>
</dbReference>
<dbReference type="Proteomes" id="UP000187429">
    <property type="component" value="Unassembled WGS sequence"/>
</dbReference>
<dbReference type="InterPro" id="IPR032387">
    <property type="entry name" value="ACAS_N"/>
</dbReference>
<dbReference type="PANTHER" id="PTHR42921:SF1">
    <property type="entry name" value="ACETOACETYL-COA SYNTHETASE"/>
    <property type="match status" value="1"/>
</dbReference>
<dbReference type="GO" id="GO:0030729">
    <property type="term" value="F:acetoacetate-CoA ligase activity"/>
    <property type="evidence" value="ECO:0007669"/>
    <property type="project" value="InterPro"/>
</dbReference>
<feature type="domain" description="AMP-binding enzyme C-terminal" evidence="6">
    <location>
        <begin position="553"/>
        <end position="627"/>
    </location>
</feature>
<keyword evidence="4" id="KW-0067">ATP-binding</keyword>